<feature type="transmembrane region" description="Helical" evidence="1">
    <location>
        <begin position="26"/>
        <end position="50"/>
    </location>
</feature>
<reference evidence="2" key="1">
    <citation type="journal article" date="2014" name="Front. Microbiol.">
        <title>High frequency of phylogenetically diverse reductive dehalogenase-homologous genes in deep subseafloor sedimentary metagenomes.</title>
        <authorList>
            <person name="Kawai M."/>
            <person name="Futagami T."/>
            <person name="Toyoda A."/>
            <person name="Takaki Y."/>
            <person name="Nishi S."/>
            <person name="Hori S."/>
            <person name="Arai W."/>
            <person name="Tsubouchi T."/>
            <person name="Morono Y."/>
            <person name="Uchiyama I."/>
            <person name="Ito T."/>
            <person name="Fujiyama A."/>
            <person name="Inagaki F."/>
            <person name="Takami H."/>
        </authorList>
    </citation>
    <scope>NUCLEOTIDE SEQUENCE</scope>
    <source>
        <strain evidence="2">Expedition CK06-06</strain>
    </source>
</reference>
<keyword evidence="1" id="KW-0812">Transmembrane</keyword>
<proteinExistence type="predicted"/>
<accession>X0RSC0</accession>
<organism evidence="2">
    <name type="scientific">marine sediment metagenome</name>
    <dbReference type="NCBI Taxonomy" id="412755"/>
    <lineage>
        <taxon>unclassified sequences</taxon>
        <taxon>metagenomes</taxon>
        <taxon>ecological metagenomes</taxon>
    </lineage>
</organism>
<dbReference type="AlphaFoldDB" id="X0RSC0"/>
<dbReference type="EMBL" id="BARS01004011">
    <property type="protein sequence ID" value="GAF71663.1"/>
    <property type="molecule type" value="Genomic_DNA"/>
</dbReference>
<comment type="caution">
    <text evidence="2">The sequence shown here is derived from an EMBL/GenBank/DDBJ whole genome shotgun (WGS) entry which is preliminary data.</text>
</comment>
<evidence type="ECO:0000256" key="1">
    <source>
        <dbReference type="SAM" id="Phobius"/>
    </source>
</evidence>
<keyword evidence="1" id="KW-0472">Membrane</keyword>
<protein>
    <submittedName>
        <fullName evidence="2">Uncharacterized protein</fullName>
    </submittedName>
</protein>
<keyword evidence="1" id="KW-1133">Transmembrane helix</keyword>
<evidence type="ECO:0000313" key="2">
    <source>
        <dbReference type="EMBL" id="GAF71663.1"/>
    </source>
</evidence>
<name>X0RSC0_9ZZZZ</name>
<sequence>MFGIRNRTEAIIAVTSMTITSSVCGYYAWGLPGIAMGLAPIVAFLLIYAASDL</sequence>
<gene>
    <name evidence="2" type="ORF">S01H1_07819</name>
</gene>